<evidence type="ECO:0000256" key="1">
    <source>
        <dbReference type="SAM" id="MobiDB-lite"/>
    </source>
</evidence>
<comment type="caution">
    <text evidence="2">The sequence shown here is derived from an EMBL/GenBank/DDBJ whole genome shotgun (WGS) entry which is preliminary data.</text>
</comment>
<gene>
    <name evidence="2" type="ORF">ILEXP_LOCUS26177</name>
</gene>
<dbReference type="EMBL" id="CAUOFW020003036">
    <property type="protein sequence ID" value="CAK9157614.1"/>
    <property type="molecule type" value="Genomic_DNA"/>
</dbReference>
<protein>
    <submittedName>
        <fullName evidence="2">Uncharacterized protein</fullName>
    </submittedName>
</protein>
<organism evidence="2 3">
    <name type="scientific">Ilex paraguariensis</name>
    <name type="common">yerba mate</name>
    <dbReference type="NCBI Taxonomy" id="185542"/>
    <lineage>
        <taxon>Eukaryota</taxon>
        <taxon>Viridiplantae</taxon>
        <taxon>Streptophyta</taxon>
        <taxon>Embryophyta</taxon>
        <taxon>Tracheophyta</taxon>
        <taxon>Spermatophyta</taxon>
        <taxon>Magnoliopsida</taxon>
        <taxon>eudicotyledons</taxon>
        <taxon>Gunneridae</taxon>
        <taxon>Pentapetalae</taxon>
        <taxon>asterids</taxon>
        <taxon>campanulids</taxon>
        <taxon>Aquifoliales</taxon>
        <taxon>Aquifoliaceae</taxon>
        <taxon>Ilex</taxon>
    </lineage>
</organism>
<keyword evidence="3" id="KW-1185">Reference proteome</keyword>
<sequence length="160" mass="17948">MAWMDEKGRRHFVSQPAGSGIKCGPPRSYSVKEGASMPVHDDDDDGENQIEEGDFERRQSKHAMKGSRQMAWMDEKGRRHFVSQPSGSRIKRGPPRSYSVKEGASMPVHGSIDPYMFPSKQKSVKGMFSGENLKKLGKAILKFFLFNAIPFNATDSGPYY</sequence>
<accession>A0ABC8SR02</accession>
<dbReference type="AlphaFoldDB" id="A0ABC8SR02"/>
<proteinExistence type="predicted"/>
<dbReference type="Proteomes" id="UP001642360">
    <property type="component" value="Unassembled WGS sequence"/>
</dbReference>
<evidence type="ECO:0000313" key="3">
    <source>
        <dbReference type="Proteomes" id="UP001642360"/>
    </source>
</evidence>
<feature type="region of interest" description="Disordered" evidence="1">
    <location>
        <begin position="1"/>
        <end position="105"/>
    </location>
</feature>
<name>A0ABC8SR02_9AQUA</name>
<evidence type="ECO:0000313" key="2">
    <source>
        <dbReference type="EMBL" id="CAK9157614.1"/>
    </source>
</evidence>
<feature type="compositionally biased region" description="Acidic residues" evidence="1">
    <location>
        <begin position="41"/>
        <end position="54"/>
    </location>
</feature>
<reference evidence="2 3" key="1">
    <citation type="submission" date="2024-02" db="EMBL/GenBank/DDBJ databases">
        <authorList>
            <person name="Vignale AGUSTIN F."/>
            <person name="Sosa J E."/>
            <person name="Modenutti C."/>
        </authorList>
    </citation>
    <scope>NUCLEOTIDE SEQUENCE [LARGE SCALE GENOMIC DNA]</scope>
</reference>